<dbReference type="PROSITE" id="PS50931">
    <property type="entry name" value="HTH_LYSR"/>
    <property type="match status" value="1"/>
</dbReference>
<evidence type="ECO:0000256" key="3">
    <source>
        <dbReference type="ARBA" id="ARBA00023125"/>
    </source>
</evidence>
<dbReference type="FunFam" id="1.10.10.10:FF:000001">
    <property type="entry name" value="LysR family transcriptional regulator"/>
    <property type="match status" value="1"/>
</dbReference>
<keyword evidence="4" id="KW-0804">Transcription</keyword>
<feature type="domain" description="HTH lysR-type" evidence="5">
    <location>
        <begin position="14"/>
        <end position="71"/>
    </location>
</feature>
<dbReference type="InterPro" id="IPR005119">
    <property type="entry name" value="LysR_subst-bd"/>
</dbReference>
<dbReference type="PRINTS" id="PR00039">
    <property type="entry name" value="HTHLYSR"/>
</dbReference>
<keyword evidence="2" id="KW-0805">Transcription regulation</keyword>
<dbReference type="Gene3D" id="1.10.10.10">
    <property type="entry name" value="Winged helix-like DNA-binding domain superfamily/Winged helix DNA-binding domain"/>
    <property type="match status" value="1"/>
</dbReference>
<dbReference type="InterPro" id="IPR036390">
    <property type="entry name" value="WH_DNA-bd_sf"/>
</dbReference>
<dbReference type="SUPFAM" id="SSF46785">
    <property type="entry name" value="Winged helix' DNA-binding domain"/>
    <property type="match status" value="1"/>
</dbReference>
<dbReference type="EMBL" id="NDFP01000014">
    <property type="protein sequence ID" value="PAL21151.1"/>
    <property type="molecule type" value="Genomic_DNA"/>
</dbReference>
<evidence type="ECO:0000256" key="1">
    <source>
        <dbReference type="ARBA" id="ARBA00009437"/>
    </source>
</evidence>
<dbReference type="InterPro" id="IPR036388">
    <property type="entry name" value="WH-like_DNA-bd_sf"/>
</dbReference>
<dbReference type="Pfam" id="PF00126">
    <property type="entry name" value="HTH_1"/>
    <property type="match status" value="1"/>
</dbReference>
<dbReference type="Gene3D" id="3.40.190.10">
    <property type="entry name" value="Periplasmic binding protein-like II"/>
    <property type="match status" value="2"/>
</dbReference>
<name>A0A270B8Z7_9PROT</name>
<dbReference type="Proteomes" id="UP000216033">
    <property type="component" value="Unassembled WGS sequence"/>
</dbReference>
<dbReference type="InterPro" id="IPR050176">
    <property type="entry name" value="LTTR"/>
</dbReference>
<protein>
    <submittedName>
        <fullName evidence="6">LysR family transcriptional regulator</fullName>
    </submittedName>
</protein>
<dbReference type="STRING" id="1231343.Absy_012_014"/>
<evidence type="ECO:0000256" key="4">
    <source>
        <dbReference type="ARBA" id="ARBA00023163"/>
    </source>
</evidence>
<reference evidence="6 7" key="1">
    <citation type="submission" date="2017-04" db="EMBL/GenBank/DDBJ databases">
        <title>Kefir bacterial isolates.</title>
        <authorList>
            <person name="Kim Y."/>
            <person name="Blasche S."/>
            <person name="Patil K.R."/>
        </authorList>
    </citation>
    <scope>NUCLEOTIDE SEQUENCE [LARGE SCALE GENOMIC DNA]</scope>
    <source>
        <strain evidence="6 7">KR-2</strain>
    </source>
</reference>
<dbReference type="SUPFAM" id="SSF53850">
    <property type="entry name" value="Periplasmic binding protein-like II"/>
    <property type="match status" value="1"/>
</dbReference>
<dbReference type="InterPro" id="IPR000847">
    <property type="entry name" value="LysR_HTH_N"/>
</dbReference>
<evidence type="ECO:0000313" key="7">
    <source>
        <dbReference type="Proteomes" id="UP000216033"/>
    </source>
</evidence>
<dbReference type="GO" id="GO:0003677">
    <property type="term" value="F:DNA binding"/>
    <property type="evidence" value="ECO:0007669"/>
    <property type="project" value="UniProtKB-KW"/>
</dbReference>
<dbReference type="PANTHER" id="PTHR30579">
    <property type="entry name" value="TRANSCRIPTIONAL REGULATOR"/>
    <property type="match status" value="1"/>
</dbReference>
<dbReference type="PANTHER" id="PTHR30579:SF7">
    <property type="entry name" value="HTH-TYPE TRANSCRIPTIONAL REGULATOR LRHA-RELATED"/>
    <property type="match status" value="1"/>
</dbReference>
<dbReference type="Pfam" id="PF03466">
    <property type="entry name" value="LysR_substrate"/>
    <property type="match status" value="1"/>
</dbReference>
<dbReference type="AlphaFoldDB" id="A0A270B8Z7"/>
<proteinExistence type="inferred from homology"/>
<comment type="similarity">
    <text evidence="1">Belongs to the LysR transcriptional regulatory family.</text>
</comment>
<evidence type="ECO:0000256" key="2">
    <source>
        <dbReference type="ARBA" id="ARBA00023015"/>
    </source>
</evidence>
<evidence type="ECO:0000259" key="5">
    <source>
        <dbReference type="PROSITE" id="PS50931"/>
    </source>
</evidence>
<sequence>MRDINGDDTLVGTLDIDILRSFTVIADIGSFSRAASRLAKTQSALSMQIKRLEELTGHTLLHRGGRGVTLTSQGEKLIGYARDILRIHDQAFMDLSGRGLSGSLKFGCPDDYAVCFLPQLVGEFTQLHPSVFIEIFCGTTQQLHQKLRRNEIDLALVSVEDKARQDVLRTEHLVWVGQPRSPIWDTSPLPLALSEKDTFDHKAAIKSLECLKRPYRLVYASGSLAGLIAVVRSGHAIAVLTKCAVPEDIQELPKEAGLPDLPTLGITLAFSEGNKDPLVEKFASHIEKTLPNII</sequence>
<gene>
    <name evidence="6" type="ORF">B9K05_11565</name>
</gene>
<keyword evidence="3" id="KW-0238">DNA-binding</keyword>
<evidence type="ECO:0000313" key="6">
    <source>
        <dbReference type="EMBL" id="PAL21151.1"/>
    </source>
</evidence>
<accession>A0A270B8Z7</accession>
<comment type="caution">
    <text evidence="6">The sequence shown here is derived from an EMBL/GenBank/DDBJ whole genome shotgun (WGS) entry which is preliminary data.</text>
</comment>
<dbReference type="GO" id="GO:0003700">
    <property type="term" value="F:DNA-binding transcription factor activity"/>
    <property type="evidence" value="ECO:0007669"/>
    <property type="project" value="InterPro"/>
</dbReference>
<keyword evidence="7" id="KW-1185">Reference proteome</keyword>
<organism evidence="6 7">
    <name type="scientific">Acetobacter syzygii</name>
    <dbReference type="NCBI Taxonomy" id="146476"/>
    <lineage>
        <taxon>Bacteria</taxon>
        <taxon>Pseudomonadati</taxon>
        <taxon>Pseudomonadota</taxon>
        <taxon>Alphaproteobacteria</taxon>
        <taxon>Acetobacterales</taxon>
        <taxon>Acetobacteraceae</taxon>
        <taxon>Acetobacter</taxon>
    </lineage>
</organism>